<proteinExistence type="inferred from homology"/>
<comment type="function">
    <text evidence="10">Catalyzes the condensation reaction of fatty acid synthesis by the addition to an acyl acceptor of two carbons from malonyl-ACP. KAS III catalyzes the first condensation reaction which initiates fatty acid synthesis and may therefore play a role in governing the total rate of fatty acid production. Possesses both acetoacetyl-ACP synthase and acetyl transacylase activities.</text>
</comment>
<dbReference type="GO" id="GO:0004315">
    <property type="term" value="F:3-oxoacyl-[acyl-carrier-protein] synthase activity"/>
    <property type="evidence" value="ECO:0007669"/>
    <property type="project" value="InterPro"/>
</dbReference>
<keyword evidence="11" id="KW-0732">Signal</keyword>
<dbReference type="AlphaFoldDB" id="A0A7S0W7W3"/>
<comment type="similarity">
    <text evidence="2">Belongs to the thiolase-like superfamily. FabH family.</text>
</comment>
<evidence type="ECO:0000256" key="3">
    <source>
        <dbReference type="ARBA" id="ARBA00012333"/>
    </source>
</evidence>
<dbReference type="InterPro" id="IPR016039">
    <property type="entry name" value="Thiolase-like"/>
</dbReference>
<keyword evidence="5" id="KW-0808">Transferase</keyword>
<gene>
    <name evidence="14" type="ORF">HTEP1355_LOCUS18830</name>
</gene>
<dbReference type="NCBIfam" id="TIGR00747">
    <property type="entry name" value="fabH"/>
    <property type="match status" value="1"/>
</dbReference>
<feature type="domain" description="Beta-ketoacyl-[acyl-carrier-protein] synthase III C-terminal" evidence="12">
    <location>
        <begin position="319"/>
        <end position="406"/>
    </location>
</feature>
<evidence type="ECO:0000256" key="6">
    <source>
        <dbReference type="ARBA" id="ARBA00022832"/>
    </source>
</evidence>
<dbReference type="SUPFAM" id="SSF53901">
    <property type="entry name" value="Thiolase-like"/>
    <property type="match status" value="1"/>
</dbReference>
<evidence type="ECO:0000313" key="14">
    <source>
        <dbReference type="EMBL" id="CAD8805151.1"/>
    </source>
</evidence>
<evidence type="ECO:0000256" key="9">
    <source>
        <dbReference type="ARBA" id="ARBA00052419"/>
    </source>
</evidence>
<organism evidence="14">
    <name type="scientific">Hemiselmis tepida</name>
    <dbReference type="NCBI Taxonomy" id="464990"/>
    <lineage>
        <taxon>Eukaryota</taxon>
        <taxon>Cryptophyceae</taxon>
        <taxon>Cryptomonadales</taxon>
        <taxon>Hemiselmidaceae</taxon>
        <taxon>Hemiselmis</taxon>
    </lineage>
</organism>
<feature type="domain" description="Beta-ketoacyl-[acyl-carrier-protein] synthase III N-terminal" evidence="13">
    <location>
        <begin position="183"/>
        <end position="263"/>
    </location>
</feature>
<dbReference type="FunFam" id="3.40.47.10:FF:000004">
    <property type="entry name" value="3-oxoacyl-[acyl-carrier-protein] synthase 3"/>
    <property type="match status" value="1"/>
</dbReference>
<dbReference type="PANTHER" id="PTHR43091:SF1">
    <property type="entry name" value="BETA-KETOACYL-[ACYL-CARRIER-PROTEIN] SYNTHASE III, CHLOROPLASTIC"/>
    <property type="match status" value="1"/>
</dbReference>
<comment type="pathway">
    <text evidence="1">Lipid metabolism; fatty acid biosynthesis.</text>
</comment>
<dbReference type="EMBL" id="HBFN01032531">
    <property type="protein sequence ID" value="CAD8805151.1"/>
    <property type="molecule type" value="Transcribed_RNA"/>
</dbReference>
<dbReference type="CDD" id="cd00830">
    <property type="entry name" value="KAS_III"/>
    <property type="match status" value="1"/>
</dbReference>
<evidence type="ECO:0000256" key="7">
    <source>
        <dbReference type="ARBA" id="ARBA00023098"/>
    </source>
</evidence>
<protein>
    <recommendedName>
        <fullName evidence="3">beta-ketoacyl-[acyl-carrier-protein] synthase III</fullName>
        <ecNumber evidence="3">2.3.1.180</ecNumber>
    </recommendedName>
</protein>
<dbReference type="GO" id="GO:0033818">
    <property type="term" value="F:beta-ketoacyl-acyl-carrier-protein synthase III activity"/>
    <property type="evidence" value="ECO:0007669"/>
    <property type="project" value="UniProtKB-EC"/>
</dbReference>
<evidence type="ECO:0000256" key="4">
    <source>
        <dbReference type="ARBA" id="ARBA00022516"/>
    </source>
</evidence>
<dbReference type="NCBIfam" id="NF006829">
    <property type="entry name" value="PRK09352.1"/>
    <property type="match status" value="1"/>
</dbReference>
<evidence type="ECO:0000256" key="5">
    <source>
        <dbReference type="ARBA" id="ARBA00022679"/>
    </source>
</evidence>
<evidence type="ECO:0000259" key="12">
    <source>
        <dbReference type="Pfam" id="PF08541"/>
    </source>
</evidence>
<dbReference type="Pfam" id="PF08545">
    <property type="entry name" value="ACP_syn_III"/>
    <property type="match status" value="1"/>
</dbReference>
<feature type="chain" id="PRO_5030867902" description="beta-ketoacyl-[acyl-carrier-protein] synthase III" evidence="11">
    <location>
        <begin position="23"/>
        <end position="407"/>
    </location>
</feature>
<evidence type="ECO:0000256" key="1">
    <source>
        <dbReference type="ARBA" id="ARBA00005194"/>
    </source>
</evidence>
<evidence type="ECO:0000256" key="10">
    <source>
        <dbReference type="ARBA" id="ARBA00057449"/>
    </source>
</evidence>
<evidence type="ECO:0000256" key="2">
    <source>
        <dbReference type="ARBA" id="ARBA00008642"/>
    </source>
</evidence>
<keyword evidence="6" id="KW-0276">Fatty acid metabolism</keyword>
<dbReference type="EC" id="2.3.1.180" evidence="3"/>
<keyword evidence="7" id="KW-0443">Lipid metabolism</keyword>
<dbReference type="InterPro" id="IPR013751">
    <property type="entry name" value="ACP_syn_III_N"/>
</dbReference>
<feature type="signal peptide" evidence="11">
    <location>
        <begin position="1"/>
        <end position="22"/>
    </location>
</feature>
<dbReference type="PANTHER" id="PTHR43091">
    <property type="entry name" value="3-OXOACYL-[ACYL-CARRIER-PROTEIN] SYNTHASE"/>
    <property type="match status" value="1"/>
</dbReference>
<keyword evidence="8" id="KW-0275">Fatty acid biosynthesis</keyword>
<evidence type="ECO:0000259" key="13">
    <source>
        <dbReference type="Pfam" id="PF08545"/>
    </source>
</evidence>
<dbReference type="InterPro" id="IPR013747">
    <property type="entry name" value="ACP_syn_III_C"/>
</dbReference>
<reference evidence="14" key="1">
    <citation type="submission" date="2021-01" db="EMBL/GenBank/DDBJ databases">
        <authorList>
            <person name="Corre E."/>
            <person name="Pelletier E."/>
            <person name="Niang G."/>
            <person name="Scheremetjew M."/>
            <person name="Finn R."/>
            <person name="Kale V."/>
            <person name="Holt S."/>
            <person name="Cochrane G."/>
            <person name="Meng A."/>
            <person name="Brown T."/>
            <person name="Cohen L."/>
        </authorList>
    </citation>
    <scope>NUCLEOTIDE SEQUENCE</scope>
    <source>
        <strain evidence="14">CCMP443</strain>
    </source>
</reference>
<keyword evidence="4" id="KW-0444">Lipid biosynthesis</keyword>
<dbReference type="GO" id="GO:0006633">
    <property type="term" value="P:fatty acid biosynthetic process"/>
    <property type="evidence" value="ECO:0007669"/>
    <property type="project" value="UniProtKB-KW"/>
</dbReference>
<evidence type="ECO:0000256" key="11">
    <source>
        <dbReference type="SAM" id="SignalP"/>
    </source>
</evidence>
<evidence type="ECO:0000256" key="8">
    <source>
        <dbReference type="ARBA" id="ARBA00023160"/>
    </source>
</evidence>
<name>A0A7S0W7W3_9CRYP</name>
<comment type="catalytic activity">
    <reaction evidence="9">
        <text>malonyl-[ACP] + acetyl-CoA + H(+) = 3-oxobutanoyl-[ACP] + CO2 + CoA</text>
        <dbReference type="Rhea" id="RHEA:12080"/>
        <dbReference type="Rhea" id="RHEA-COMP:9623"/>
        <dbReference type="Rhea" id="RHEA-COMP:9625"/>
        <dbReference type="ChEBI" id="CHEBI:15378"/>
        <dbReference type="ChEBI" id="CHEBI:16526"/>
        <dbReference type="ChEBI" id="CHEBI:57287"/>
        <dbReference type="ChEBI" id="CHEBI:57288"/>
        <dbReference type="ChEBI" id="CHEBI:78449"/>
        <dbReference type="ChEBI" id="CHEBI:78450"/>
        <dbReference type="EC" id="2.3.1.180"/>
    </reaction>
</comment>
<sequence>MVMRRVAVPAAGVLLLAQAALAFTPSLLPTLRAAPALRPAVAPRGCSLPKLHTSLHATVSDKEETEAAKKQPVPGRGALKCKPIGVSFAAPDVRLSNEGMEKVVDTTSEWIKSRTGIEARHLLDGTDTVRTLAVRAAEGALAQSGLKGEDIDMVIVATSSPEDMFGDAPSVAAAIGAKNAFAMDLTAACSGFLFATVTAGQFLNNGASKNALVVGADALSRWVDWEDRNTCVLFADGAGAMVLTATESLDEAGLLGFEMHSDGNGYCNLQLPFTSEQKEIGGGVKVAQGSYSPISMVGKEVYKFATRDVPRVLEEALVNAGVDASEVDHLLLHQANIRIMEVVADRLGIPMDKVLHNLEEYGNTSAASIPICLAEAVASGRVKKGDVIACAGFGAGLSWGACILRWG</sequence>
<accession>A0A7S0W7W3</accession>
<dbReference type="InterPro" id="IPR004655">
    <property type="entry name" value="FabH"/>
</dbReference>
<dbReference type="Gene3D" id="3.40.47.10">
    <property type="match status" value="1"/>
</dbReference>
<dbReference type="HAMAP" id="MF_01815">
    <property type="entry name" value="FabH"/>
    <property type="match status" value="1"/>
</dbReference>
<dbReference type="Pfam" id="PF08541">
    <property type="entry name" value="ACP_syn_III_C"/>
    <property type="match status" value="1"/>
</dbReference>